<sequence length="50" mass="5555">MVVSRFSGALIPTRRILATRGAQRSVMTMFSHQRAPPPTMLALQVHGFCQ</sequence>
<gene>
    <name evidence="1" type="ORF">JOB18_003397</name>
</gene>
<dbReference type="AlphaFoldDB" id="A0AAV6QMF5"/>
<dbReference type="EMBL" id="JAGKHQ010000016">
    <property type="protein sequence ID" value="KAG7493200.1"/>
    <property type="molecule type" value="Genomic_DNA"/>
</dbReference>
<feature type="non-terminal residue" evidence="1">
    <location>
        <position position="50"/>
    </location>
</feature>
<keyword evidence="2" id="KW-1185">Reference proteome</keyword>
<evidence type="ECO:0000313" key="2">
    <source>
        <dbReference type="Proteomes" id="UP000693946"/>
    </source>
</evidence>
<protein>
    <submittedName>
        <fullName evidence="1">Uncharacterized protein</fullName>
    </submittedName>
</protein>
<reference evidence="1 2" key="1">
    <citation type="journal article" date="2021" name="Sci. Rep.">
        <title>Chromosome anchoring in Senegalese sole (Solea senegalensis) reveals sex-associated markers and genome rearrangements in flatfish.</title>
        <authorList>
            <person name="Guerrero-Cozar I."/>
            <person name="Gomez-Garrido J."/>
            <person name="Berbel C."/>
            <person name="Martinez-Blanch J.F."/>
            <person name="Alioto T."/>
            <person name="Claros M.G."/>
            <person name="Gagnaire P.A."/>
            <person name="Manchado M."/>
        </authorList>
    </citation>
    <scope>NUCLEOTIDE SEQUENCE [LARGE SCALE GENOMIC DNA]</scope>
    <source>
        <strain evidence="1">Sse05_10M</strain>
    </source>
</reference>
<evidence type="ECO:0000313" key="1">
    <source>
        <dbReference type="EMBL" id="KAG7493200.1"/>
    </source>
</evidence>
<dbReference type="Proteomes" id="UP000693946">
    <property type="component" value="Linkage Group LG4"/>
</dbReference>
<proteinExistence type="predicted"/>
<organism evidence="1 2">
    <name type="scientific">Solea senegalensis</name>
    <name type="common">Senegalese sole</name>
    <dbReference type="NCBI Taxonomy" id="28829"/>
    <lineage>
        <taxon>Eukaryota</taxon>
        <taxon>Metazoa</taxon>
        <taxon>Chordata</taxon>
        <taxon>Craniata</taxon>
        <taxon>Vertebrata</taxon>
        <taxon>Euteleostomi</taxon>
        <taxon>Actinopterygii</taxon>
        <taxon>Neopterygii</taxon>
        <taxon>Teleostei</taxon>
        <taxon>Neoteleostei</taxon>
        <taxon>Acanthomorphata</taxon>
        <taxon>Carangaria</taxon>
        <taxon>Pleuronectiformes</taxon>
        <taxon>Pleuronectoidei</taxon>
        <taxon>Soleidae</taxon>
        <taxon>Solea</taxon>
    </lineage>
</organism>
<name>A0AAV6QMF5_SOLSE</name>
<comment type="caution">
    <text evidence="1">The sequence shown here is derived from an EMBL/GenBank/DDBJ whole genome shotgun (WGS) entry which is preliminary data.</text>
</comment>
<accession>A0AAV6QMF5</accession>